<accession>A0A0G1JGC6</accession>
<sequence>MRPFIQSASAVSIAALAGEFLITHKAEAFCPVCTVAAAGGVGLARWLGIDDTITGLWIGGLIVSVSAWSATWLKSKGVKIKGLFWPSLILFAAITIIPLYWYGIMGHPWNTIWGLDKLLLGIIFGAIFFLAGGWTYKILKTKNNGRAHFPFEKVVLPVVPLIILSVVFYFLTK</sequence>
<feature type="transmembrane region" description="Helical" evidence="1">
    <location>
        <begin position="52"/>
        <end position="71"/>
    </location>
</feature>
<comment type="caution">
    <text evidence="2">The sequence shown here is derived from an EMBL/GenBank/DDBJ whole genome shotgun (WGS) entry which is preliminary data.</text>
</comment>
<keyword evidence="1" id="KW-0472">Membrane</keyword>
<feature type="transmembrane region" description="Helical" evidence="1">
    <location>
        <begin position="118"/>
        <end position="139"/>
    </location>
</feature>
<gene>
    <name evidence="2" type="ORF">UW63_C0026G0003</name>
</gene>
<evidence type="ECO:0000256" key="1">
    <source>
        <dbReference type="SAM" id="Phobius"/>
    </source>
</evidence>
<protein>
    <submittedName>
        <fullName evidence="2">Uncharacterized protein</fullName>
    </submittedName>
</protein>
<name>A0A0G1JGC6_9BACT</name>
<proteinExistence type="predicted"/>
<organism evidence="2 3">
    <name type="scientific">Candidatus Uhrbacteria bacterium GW2011_GWF2_44_350</name>
    <dbReference type="NCBI Taxonomy" id="1619000"/>
    <lineage>
        <taxon>Bacteria</taxon>
        <taxon>Candidatus Uhriibacteriota</taxon>
    </lineage>
</organism>
<dbReference type="EMBL" id="LCJB01000026">
    <property type="protein sequence ID" value="KKT70403.1"/>
    <property type="molecule type" value="Genomic_DNA"/>
</dbReference>
<keyword evidence="1" id="KW-0812">Transmembrane</keyword>
<feature type="transmembrane region" description="Helical" evidence="1">
    <location>
        <begin position="151"/>
        <end position="171"/>
    </location>
</feature>
<keyword evidence="1" id="KW-1133">Transmembrane helix</keyword>
<dbReference type="Proteomes" id="UP000034154">
    <property type="component" value="Unassembled WGS sequence"/>
</dbReference>
<feature type="transmembrane region" description="Helical" evidence="1">
    <location>
        <begin position="83"/>
        <end position="103"/>
    </location>
</feature>
<evidence type="ECO:0000313" key="3">
    <source>
        <dbReference type="Proteomes" id="UP000034154"/>
    </source>
</evidence>
<reference evidence="2 3" key="1">
    <citation type="journal article" date="2015" name="Nature">
        <title>rRNA introns, odd ribosomes, and small enigmatic genomes across a large radiation of phyla.</title>
        <authorList>
            <person name="Brown C.T."/>
            <person name="Hug L.A."/>
            <person name="Thomas B.C."/>
            <person name="Sharon I."/>
            <person name="Castelle C.J."/>
            <person name="Singh A."/>
            <person name="Wilkins M.J."/>
            <person name="Williams K.H."/>
            <person name="Banfield J.F."/>
        </authorList>
    </citation>
    <scope>NUCLEOTIDE SEQUENCE [LARGE SCALE GENOMIC DNA]</scope>
</reference>
<dbReference type="AlphaFoldDB" id="A0A0G1JGC6"/>
<evidence type="ECO:0000313" key="2">
    <source>
        <dbReference type="EMBL" id="KKT70403.1"/>
    </source>
</evidence>